<evidence type="ECO:0000313" key="2">
    <source>
        <dbReference type="Proteomes" id="UP001183809"/>
    </source>
</evidence>
<evidence type="ECO:0008006" key="3">
    <source>
        <dbReference type="Google" id="ProtNLM"/>
    </source>
</evidence>
<dbReference type="EMBL" id="JAVREY010000061">
    <property type="protein sequence ID" value="MDT0467833.1"/>
    <property type="molecule type" value="Genomic_DNA"/>
</dbReference>
<dbReference type="RefSeq" id="WP_311699283.1">
    <property type="nucleotide sequence ID" value="NZ_JAVREY010000061.1"/>
</dbReference>
<reference evidence="2" key="1">
    <citation type="submission" date="2023-07" db="EMBL/GenBank/DDBJ databases">
        <title>30 novel species of actinomycetes from the DSMZ collection.</title>
        <authorList>
            <person name="Nouioui I."/>
        </authorList>
    </citation>
    <scope>NUCLEOTIDE SEQUENCE [LARGE SCALE GENOMIC DNA]</scope>
    <source>
        <strain evidence="2">DSM 41699</strain>
    </source>
</reference>
<keyword evidence="2" id="KW-1185">Reference proteome</keyword>
<protein>
    <recommendedName>
        <fullName evidence="3">WD40 repeat domain-containing protein</fullName>
    </recommendedName>
</protein>
<gene>
    <name evidence="1" type="ORF">RM764_33395</name>
</gene>
<name>A0ABU2U3V5_9ACTN</name>
<dbReference type="Proteomes" id="UP001183809">
    <property type="component" value="Unassembled WGS sequence"/>
</dbReference>
<organism evidence="1 2">
    <name type="scientific">Streptomyces gibsoniae</name>
    <dbReference type="NCBI Taxonomy" id="3075529"/>
    <lineage>
        <taxon>Bacteria</taxon>
        <taxon>Bacillati</taxon>
        <taxon>Actinomycetota</taxon>
        <taxon>Actinomycetes</taxon>
        <taxon>Kitasatosporales</taxon>
        <taxon>Streptomycetaceae</taxon>
        <taxon>Streptomyces</taxon>
    </lineage>
</organism>
<sequence length="377" mass="41163">MPARARLHATVPALMPSAQSDTPALLGPPGRRMLVQRDDDAIVAQPLDDVSLTPSDAAVRFPAPWPRRRGTWTVAPDASLAVFAGVHAVRAVEPSGATRWEVRHGCWYGACLEMHRSYDEYADREDHRYPERGSAGFSADGKLVWAHIRGPLPEGELSPDTVDEWLVLDVADGRVLARADAEAAAAGSFHLPHPADPQQMGLSIGEGQDGAPLRWGRWDGRDLSVDHFEGDLALLSVSPSGERLMTVTHYQDALAVRDTHGLVLEGAEWDAETAVPRHPDAEPDNDEALPHWDWAGGFLDETTMIGSTVEGDEEWGEGRHWLIDPSGTRELVQITYPFPVTCLPTAVGDGTWFTLSASRDAVHVWTLETPPEDRPGD</sequence>
<proteinExistence type="predicted"/>
<accession>A0ABU2U3V5</accession>
<evidence type="ECO:0000313" key="1">
    <source>
        <dbReference type="EMBL" id="MDT0467833.1"/>
    </source>
</evidence>
<comment type="caution">
    <text evidence="1">The sequence shown here is derived from an EMBL/GenBank/DDBJ whole genome shotgun (WGS) entry which is preliminary data.</text>
</comment>